<protein>
    <submittedName>
        <fullName evidence="2">Uncharacterized protein</fullName>
    </submittedName>
</protein>
<dbReference type="AlphaFoldDB" id="A0A2C6KNN6"/>
<keyword evidence="3" id="KW-1185">Reference proteome</keyword>
<evidence type="ECO:0000256" key="1">
    <source>
        <dbReference type="SAM" id="MobiDB-lite"/>
    </source>
</evidence>
<sequence length="58" mass="6824">MSLRGPTELCSNRASLRDLLFLLTRKKKMNRVTWKENMRKTLRKSSSEKEGKRTLLVS</sequence>
<dbReference type="VEuPathDB" id="ToxoDB:CSUI_007015"/>
<evidence type="ECO:0000313" key="3">
    <source>
        <dbReference type="Proteomes" id="UP000221165"/>
    </source>
</evidence>
<organism evidence="2 3">
    <name type="scientific">Cystoisospora suis</name>
    <dbReference type="NCBI Taxonomy" id="483139"/>
    <lineage>
        <taxon>Eukaryota</taxon>
        <taxon>Sar</taxon>
        <taxon>Alveolata</taxon>
        <taxon>Apicomplexa</taxon>
        <taxon>Conoidasida</taxon>
        <taxon>Coccidia</taxon>
        <taxon>Eucoccidiorida</taxon>
        <taxon>Eimeriorina</taxon>
        <taxon>Sarcocystidae</taxon>
        <taxon>Cystoisospora</taxon>
    </lineage>
</organism>
<dbReference type="EMBL" id="MIGC01003609">
    <property type="protein sequence ID" value="PHJ19157.1"/>
    <property type="molecule type" value="Genomic_DNA"/>
</dbReference>
<proteinExistence type="predicted"/>
<gene>
    <name evidence="2" type="ORF">CSUI_007015</name>
</gene>
<feature type="non-terminal residue" evidence="2">
    <location>
        <position position="58"/>
    </location>
</feature>
<dbReference type="Proteomes" id="UP000221165">
    <property type="component" value="Unassembled WGS sequence"/>
</dbReference>
<dbReference type="GeneID" id="94430376"/>
<comment type="caution">
    <text evidence="2">The sequence shown here is derived from an EMBL/GenBank/DDBJ whole genome shotgun (WGS) entry which is preliminary data.</text>
</comment>
<name>A0A2C6KNN6_9APIC</name>
<reference evidence="2 3" key="1">
    <citation type="journal article" date="2017" name="Int. J. Parasitol.">
        <title>The genome of the protozoan parasite Cystoisospora suis and a reverse vaccinology approach to identify vaccine candidates.</title>
        <authorList>
            <person name="Palmieri N."/>
            <person name="Shrestha A."/>
            <person name="Ruttkowski B."/>
            <person name="Beck T."/>
            <person name="Vogl C."/>
            <person name="Tomley F."/>
            <person name="Blake D.P."/>
            <person name="Joachim A."/>
        </authorList>
    </citation>
    <scope>NUCLEOTIDE SEQUENCE [LARGE SCALE GENOMIC DNA]</scope>
    <source>
        <strain evidence="2 3">Wien I</strain>
    </source>
</reference>
<dbReference type="RefSeq" id="XP_067920859.1">
    <property type="nucleotide sequence ID" value="XM_068067165.1"/>
</dbReference>
<evidence type="ECO:0000313" key="2">
    <source>
        <dbReference type="EMBL" id="PHJ19157.1"/>
    </source>
</evidence>
<accession>A0A2C6KNN6</accession>
<feature type="region of interest" description="Disordered" evidence="1">
    <location>
        <begin position="38"/>
        <end position="58"/>
    </location>
</feature>